<dbReference type="Proteomes" id="UP000436047">
    <property type="component" value="Unassembled WGS sequence"/>
</dbReference>
<evidence type="ECO:0000313" key="2">
    <source>
        <dbReference type="EMBL" id="MSS88976.1"/>
    </source>
</evidence>
<dbReference type="AlphaFoldDB" id="A0A6N7W138"/>
<dbReference type="RefSeq" id="WP_070470249.1">
    <property type="nucleotide sequence ID" value="NZ_VUMI01000017.1"/>
</dbReference>
<evidence type="ECO:0000256" key="1">
    <source>
        <dbReference type="SAM" id="Coils"/>
    </source>
</evidence>
<organism evidence="2 3">
    <name type="scientific">Eisenbergiella porci</name>
    <dbReference type="NCBI Taxonomy" id="2652274"/>
    <lineage>
        <taxon>Bacteria</taxon>
        <taxon>Bacillati</taxon>
        <taxon>Bacillota</taxon>
        <taxon>Clostridia</taxon>
        <taxon>Lachnospirales</taxon>
        <taxon>Lachnospiraceae</taxon>
        <taxon>Eisenbergiella</taxon>
    </lineage>
</organism>
<feature type="coiled-coil region" evidence="1">
    <location>
        <begin position="2"/>
        <end position="39"/>
    </location>
</feature>
<keyword evidence="1" id="KW-0175">Coiled coil</keyword>
<accession>A0A6N7W138</accession>
<dbReference type="GeneID" id="86053757"/>
<name>A0A6N7W138_9FIRM</name>
<protein>
    <submittedName>
        <fullName evidence="2">DUF3847 domain-containing protein</fullName>
    </submittedName>
</protein>
<comment type="caution">
    <text evidence="2">The sequence shown here is derived from an EMBL/GenBank/DDBJ whole genome shotgun (WGS) entry which is preliminary data.</text>
</comment>
<reference evidence="2 3" key="1">
    <citation type="submission" date="2019-08" db="EMBL/GenBank/DDBJ databases">
        <title>In-depth cultivation of the pig gut microbiome towards novel bacterial diversity and tailored functional studies.</title>
        <authorList>
            <person name="Wylensek D."/>
            <person name="Hitch T.C.A."/>
            <person name="Clavel T."/>
        </authorList>
    </citation>
    <scope>NUCLEOTIDE SEQUENCE [LARGE SCALE GENOMIC DNA]</scope>
    <source>
        <strain evidence="2 3">WCA-389-WT-23B</strain>
    </source>
</reference>
<evidence type="ECO:0000313" key="3">
    <source>
        <dbReference type="Proteomes" id="UP000436047"/>
    </source>
</evidence>
<proteinExistence type="predicted"/>
<sequence>MSEKLEKLNQEIEKTEAKLRRAQHEEKILEHQIKTLTRKERTHRLCTRGAELERYLPHPELLPEEQVKLFLKLLFHRDSTRQLIEQIFAGTGTEKEDTE</sequence>
<dbReference type="InterPro" id="IPR024215">
    <property type="entry name" value="DUF3847"/>
</dbReference>
<keyword evidence="3" id="KW-1185">Reference proteome</keyword>
<dbReference type="EMBL" id="VUMI01000017">
    <property type="protein sequence ID" value="MSS88976.1"/>
    <property type="molecule type" value="Genomic_DNA"/>
</dbReference>
<gene>
    <name evidence="2" type="ORF">FYJ45_11910</name>
</gene>
<dbReference type="Pfam" id="PF12958">
    <property type="entry name" value="DUF3847"/>
    <property type="match status" value="1"/>
</dbReference>